<proteinExistence type="predicted"/>
<dbReference type="Proteomes" id="UP000677875">
    <property type="component" value="Unassembled WGS sequence"/>
</dbReference>
<name>A0A940XN82_9ACTN</name>
<evidence type="ECO:0000313" key="2">
    <source>
        <dbReference type="Proteomes" id="UP000677875"/>
    </source>
</evidence>
<dbReference type="InterPro" id="IPR046193">
    <property type="entry name" value="DUF6221"/>
</dbReference>
<dbReference type="RefSeq" id="WP_210872259.1">
    <property type="nucleotide sequence ID" value="NZ_JAGPNL010000003.1"/>
</dbReference>
<dbReference type="Pfam" id="PF19730">
    <property type="entry name" value="DUF6221"/>
    <property type="match status" value="1"/>
</dbReference>
<protein>
    <submittedName>
        <fullName evidence="1">Uncharacterized protein</fullName>
    </submittedName>
</protein>
<sequence>MDELVQWLGAQLDADEQVARAADAELSAVFTRIGSFDPEMAADERHIMMHRPARVLREIDAKRQLVKLHGRAVLRAGGGAQHFDTETVCRSCEPNLQFPELSWPCTTLRLLALPYADRSGYREEWRP</sequence>
<comment type="caution">
    <text evidence="1">The sequence shown here is derived from an EMBL/GenBank/DDBJ whole genome shotgun (WGS) entry which is preliminary data.</text>
</comment>
<accession>A0A940XN82</accession>
<dbReference type="EMBL" id="JAGPNL010000003">
    <property type="protein sequence ID" value="MBQ0827684.1"/>
    <property type="molecule type" value="Genomic_DNA"/>
</dbReference>
<gene>
    <name evidence="1" type="ORF">J5Y05_14365</name>
</gene>
<organism evidence="1 2">
    <name type="scientific">Streptomyces tagetis</name>
    <dbReference type="NCBI Taxonomy" id="2820809"/>
    <lineage>
        <taxon>Bacteria</taxon>
        <taxon>Bacillati</taxon>
        <taxon>Actinomycetota</taxon>
        <taxon>Actinomycetes</taxon>
        <taxon>Kitasatosporales</taxon>
        <taxon>Streptomycetaceae</taxon>
        <taxon>Streptomyces</taxon>
    </lineage>
</organism>
<evidence type="ECO:0000313" key="1">
    <source>
        <dbReference type="EMBL" id="MBQ0827684.1"/>
    </source>
</evidence>
<keyword evidence="2" id="KW-1185">Reference proteome</keyword>
<dbReference type="AlphaFoldDB" id="A0A940XN82"/>
<reference evidence="1" key="1">
    <citation type="submission" date="2021-04" db="EMBL/GenBank/DDBJ databases">
        <title>Genome seq and assembly of Streptomyces sp. RG38.</title>
        <authorList>
            <person name="Chhetri G."/>
        </authorList>
    </citation>
    <scope>NUCLEOTIDE SEQUENCE</scope>
    <source>
        <strain evidence="1">RG38</strain>
    </source>
</reference>